<organism evidence="7 8">
    <name type="scientific">Rhizobium herbae</name>
    <dbReference type="NCBI Taxonomy" id="508661"/>
    <lineage>
        <taxon>Bacteria</taxon>
        <taxon>Pseudomonadati</taxon>
        <taxon>Pseudomonadota</taxon>
        <taxon>Alphaproteobacteria</taxon>
        <taxon>Hyphomicrobiales</taxon>
        <taxon>Rhizobiaceae</taxon>
        <taxon>Rhizobium/Agrobacterium group</taxon>
        <taxon>Rhizobium</taxon>
    </lineage>
</organism>
<dbReference type="PIRSF" id="PIRSF006324">
    <property type="entry name" value="LeuE"/>
    <property type="match status" value="1"/>
</dbReference>
<keyword evidence="4 6" id="KW-1133">Transmembrane helix</keyword>
<evidence type="ECO:0000256" key="6">
    <source>
        <dbReference type="SAM" id="Phobius"/>
    </source>
</evidence>
<feature type="transmembrane region" description="Helical" evidence="6">
    <location>
        <begin position="132"/>
        <end position="153"/>
    </location>
</feature>
<keyword evidence="8" id="KW-1185">Reference proteome</keyword>
<protein>
    <submittedName>
        <fullName evidence="7">Threonine/homoserine/homoserine lactone efflux protein</fullName>
    </submittedName>
</protein>
<evidence type="ECO:0000256" key="2">
    <source>
        <dbReference type="ARBA" id="ARBA00022475"/>
    </source>
</evidence>
<feature type="transmembrane region" description="Helical" evidence="6">
    <location>
        <begin position="205"/>
        <end position="223"/>
    </location>
</feature>
<evidence type="ECO:0000256" key="3">
    <source>
        <dbReference type="ARBA" id="ARBA00022692"/>
    </source>
</evidence>
<dbReference type="InterPro" id="IPR001123">
    <property type="entry name" value="LeuE-type"/>
</dbReference>
<name>A0ABS4EP96_9HYPH</name>
<evidence type="ECO:0000256" key="1">
    <source>
        <dbReference type="ARBA" id="ARBA00004651"/>
    </source>
</evidence>
<evidence type="ECO:0000256" key="5">
    <source>
        <dbReference type="ARBA" id="ARBA00023136"/>
    </source>
</evidence>
<feature type="transmembrane region" description="Helical" evidence="6">
    <location>
        <begin position="24"/>
        <end position="43"/>
    </location>
</feature>
<comment type="subcellular location">
    <subcellularLocation>
        <location evidence="1">Cell membrane</location>
        <topology evidence="1">Multi-pass membrane protein</topology>
    </subcellularLocation>
</comment>
<feature type="transmembrane region" description="Helical" evidence="6">
    <location>
        <begin position="173"/>
        <end position="193"/>
    </location>
</feature>
<keyword evidence="2" id="KW-1003">Cell membrane</keyword>
<dbReference type="Proteomes" id="UP000823786">
    <property type="component" value="Unassembled WGS sequence"/>
</dbReference>
<dbReference type="EMBL" id="JAGGJV010000005">
    <property type="protein sequence ID" value="MBP1859768.1"/>
    <property type="molecule type" value="Genomic_DNA"/>
</dbReference>
<keyword evidence="5 6" id="KW-0472">Membrane</keyword>
<dbReference type="Pfam" id="PF01810">
    <property type="entry name" value="LysE"/>
    <property type="match status" value="1"/>
</dbReference>
<evidence type="ECO:0000313" key="7">
    <source>
        <dbReference type="EMBL" id="MBP1859768.1"/>
    </source>
</evidence>
<sequence>MSAEKPFGSFVFGPIVSGMVEPVSFFPVNLLPFILTVLVIEITPGPNMTWLAVISALDGRRAGFAAVAGIALGLSVIGVAGALGAAALIQSSPALYETLRWAGVAFLFYLAAEGWFSAGRPQETQTGSYRGYFLRGLLTNLLNPKALLFYIAVLPSFVAPAQPVMHQTLTLTAVYVAVATLIHALIALTAARLEPVLNDPRRERLARRGLSALLAVVAVWFALTTAQ</sequence>
<gene>
    <name evidence="7" type="ORF">J2Z75_003285</name>
</gene>
<feature type="transmembrane region" description="Helical" evidence="6">
    <location>
        <begin position="64"/>
        <end position="89"/>
    </location>
</feature>
<evidence type="ECO:0000256" key="4">
    <source>
        <dbReference type="ARBA" id="ARBA00022989"/>
    </source>
</evidence>
<dbReference type="PANTHER" id="PTHR30086">
    <property type="entry name" value="ARGININE EXPORTER PROTEIN ARGO"/>
    <property type="match status" value="1"/>
</dbReference>
<keyword evidence="3 6" id="KW-0812">Transmembrane</keyword>
<dbReference type="PANTHER" id="PTHR30086:SF20">
    <property type="entry name" value="ARGININE EXPORTER PROTEIN ARGO-RELATED"/>
    <property type="match status" value="1"/>
</dbReference>
<feature type="transmembrane region" description="Helical" evidence="6">
    <location>
        <begin position="101"/>
        <end position="120"/>
    </location>
</feature>
<reference evidence="7 8" key="1">
    <citation type="submission" date="2021-03" db="EMBL/GenBank/DDBJ databases">
        <title>Genomic Encyclopedia of Type Strains, Phase IV (KMG-IV): sequencing the most valuable type-strain genomes for metagenomic binning, comparative biology and taxonomic classification.</title>
        <authorList>
            <person name="Goeker M."/>
        </authorList>
    </citation>
    <scope>NUCLEOTIDE SEQUENCE [LARGE SCALE GENOMIC DNA]</scope>
    <source>
        <strain evidence="7 8">DSM 26427</strain>
    </source>
</reference>
<evidence type="ECO:0000313" key="8">
    <source>
        <dbReference type="Proteomes" id="UP000823786"/>
    </source>
</evidence>
<comment type="caution">
    <text evidence="7">The sequence shown here is derived from an EMBL/GenBank/DDBJ whole genome shotgun (WGS) entry which is preliminary data.</text>
</comment>
<accession>A0ABS4EP96</accession>
<proteinExistence type="predicted"/>